<accession>A0A848KLK3</accession>
<name>A0A848KLK3_9NOCA</name>
<evidence type="ECO:0000313" key="1">
    <source>
        <dbReference type="EMBL" id="NMN98788.1"/>
    </source>
</evidence>
<reference evidence="1 2" key="1">
    <citation type="submission" date="2019-05" db="EMBL/GenBank/DDBJ databases">
        <authorList>
            <person name="Lee S.D."/>
        </authorList>
    </citation>
    <scope>NUCLEOTIDE SEQUENCE [LARGE SCALE GENOMIC DNA]</scope>
    <source>
        <strain evidence="1 2">YC2-7</strain>
    </source>
</reference>
<keyword evidence="2" id="KW-1185">Reference proteome</keyword>
<evidence type="ECO:0008006" key="3">
    <source>
        <dbReference type="Google" id="ProtNLM"/>
    </source>
</evidence>
<gene>
    <name evidence="1" type="ORF">FGL95_27515</name>
</gene>
<evidence type="ECO:0000313" key="2">
    <source>
        <dbReference type="Proteomes" id="UP000535543"/>
    </source>
</evidence>
<proteinExistence type="predicted"/>
<reference evidence="1 2" key="2">
    <citation type="submission" date="2020-06" db="EMBL/GenBank/DDBJ databases">
        <title>Antribacter stalactiti gen. nov., sp. nov., a new member of the family Nacardiaceae isolated from a cave.</title>
        <authorList>
            <person name="Kim I.S."/>
        </authorList>
    </citation>
    <scope>NUCLEOTIDE SEQUENCE [LARGE SCALE GENOMIC DNA]</scope>
    <source>
        <strain evidence="1 2">YC2-7</strain>
    </source>
</reference>
<organism evidence="1 2">
    <name type="scientific">Antrihabitans stalactiti</name>
    <dbReference type="NCBI Taxonomy" id="2584121"/>
    <lineage>
        <taxon>Bacteria</taxon>
        <taxon>Bacillati</taxon>
        <taxon>Actinomycetota</taxon>
        <taxon>Actinomycetes</taxon>
        <taxon>Mycobacteriales</taxon>
        <taxon>Nocardiaceae</taxon>
        <taxon>Antrihabitans</taxon>
    </lineage>
</organism>
<protein>
    <recommendedName>
        <fullName evidence="3">Lipoprotein</fullName>
    </recommendedName>
</protein>
<dbReference type="PROSITE" id="PS51257">
    <property type="entry name" value="PROKAR_LIPOPROTEIN"/>
    <property type="match status" value="1"/>
</dbReference>
<dbReference type="RefSeq" id="WP_169593536.1">
    <property type="nucleotide sequence ID" value="NZ_VCQU01000012.1"/>
</dbReference>
<sequence>MGVRRWLPALVLLWLVIGAIACGQRGYFTDPEANCSSTGTVAVTVIAGPLNYFGVNPKVTDCNMPELPQPSP</sequence>
<dbReference type="Proteomes" id="UP000535543">
    <property type="component" value="Unassembled WGS sequence"/>
</dbReference>
<dbReference type="EMBL" id="VCQU01000012">
    <property type="protein sequence ID" value="NMN98788.1"/>
    <property type="molecule type" value="Genomic_DNA"/>
</dbReference>
<dbReference type="AlphaFoldDB" id="A0A848KLK3"/>
<comment type="caution">
    <text evidence="1">The sequence shown here is derived from an EMBL/GenBank/DDBJ whole genome shotgun (WGS) entry which is preliminary data.</text>
</comment>